<feature type="region of interest" description="Disordered" evidence="1">
    <location>
        <begin position="1"/>
        <end position="50"/>
    </location>
</feature>
<proteinExistence type="predicted"/>
<comment type="caution">
    <text evidence="2">The sequence shown here is derived from an EMBL/GenBank/DDBJ whole genome shotgun (WGS) entry which is preliminary data.</text>
</comment>
<reference evidence="2 3" key="1">
    <citation type="journal article" date="2020" name="Microb. Genom.">
        <title>Genetic diversity of clinical and environmental Mucorales isolates obtained from an investigation of mucormycosis cases among solid organ transplant recipients.</title>
        <authorList>
            <person name="Nguyen M.H."/>
            <person name="Kaul D."/>
            <person name="Muto C."/>
            <person name="Cheng S.J."/>
            <person name="Richter R.A."/>
            <person name="Bruno V.M."/>
            <person name="Liu G."/>
            <person name="Beyhan S."/>
            <person name="Sundermann A.J."/>
            <person name="Mounaud S."/>
            <person name="Pasculle A.W."/>
            <person name="Nierman W.C."/>
            <person name="Driscoll E."/>
            <person name="Cumbie R."/>
            <person name="Clancy C.J."/>
            <person name="Dupont C.L."/>
        </authorList>
    </citation>
    <scope>NUCLEOTIDE SEQUENCE [LARGE SCALE GENOMIC DNA]</scope>
    <source>
        <strain evidence="2 3">GL24</strain>
    </source>
</reference>
<evidence type="ECO:0000256" key="1">
    <source>
        <dbReference type="SAM" id="MobiDB-lite"/>
    </source>
</evidence>
<gene>
    <name evidence="2" type="ORF">G6F50_013377</name>
</gene>
<sequence length="205" mass="20919">MASRLSPSPAETRHVAARPSLAWPQAPSSPGRCRAAGSAPPPLAETPRTRRSQWHGALAESGGTTATHAALGAAVGRVVDAIVDRDHAQRERVDALQAGHVVAVLLGIGTTSVVGVDAAHTAEVMLGHMGVELVQPQVVLPAHHLQSRTGHAGGDGATAPAHRAGAAAWVDDAVRQIQQQFDRAAVAGCAVPGLDRNAGHGCNAH</sequence>
<accession>A0A9P7CDU4</accession>
<keyword evidence="3" id="KW-1185">Reference proteome</keyword>
<evidence type="ECO:0000313" key="3">
    <source>
        <dbReference type="Proteomes" id="UP000740926"/>
    </source>
</evidence>
<dbReference type="Proteomes" id="UP000740926">
    <property type="component" value="Unassembled WGS sequence"/>
</dbReference>
<dbReference type="EMBL" id="JAANIU010005203">
    <property type="protein sequence ID" value="KAG1549211.1"/>
    <property type="molecule type" value="Genomic_DNA"/>
</dbReference>
<protein>
    <submittedName>
        <fullName evidence="2">Uncharacterized protein</fullName>
    </submittedName>
</protein>
<name>A0A9P7CDU4_9FUNG</name>
<evidence type="ECO:0000313" key="2">
    <source>
        <dbReference type="EMBL" id="KAG1549211.1"/>
    </source>
</evidence>
<organism evidence="2 3">
    <name type="scientific">Rhizopus delemar</name>
    <dbReference type="NCBI Taxonomy" id="936053"/>
    <lineage>
        <taxon>Eukaryota</taxon>
        <taxon>Fungi</taxon>
        <taxon>Fungi incertae sedis</taxon>
        <taxon>Mucoromycota</taxon>
        <taxon>Mucoromycotina</taxon>
        <taxon>Mucoromycetes</taxon>
        <taxon>Mucorales</taxon>
        <taxon>Mucorineae</taxon>
        <taxon>Rhizopodaceae</taxon>
        <taxon>Rhizopus</taxon>
    </lineage>
</organism>
<dbReference type="AlphaFoldDB" id="A0A9P7CDU4"/>